<evidence type="ECO:0000313" key="2">
    <source>
        <dbReference type="EMBL" id="UXH80318.1"/>
    </source>
</evidence>
<feature type="transmembrane region" description="Helical" evidence="1">
    <location>
        <begin position="17"/>
        <end position="38"/>
    </location>
</feature>
<gene>
    <name evidence="2" type="ORF">N4261_10760</name>
</gene>
<protein>
    <submittedName>
        <fullName evidence="2">Uncharacterized protein</fullName>
    </submittedName>
</protein>
<dbReference type="RefSeq" id="WP_261760137.1">
    <property type="nucleotide sequence ID" value="NZ_CP104562.2"/>
</dbReference>
<feature type="transmembrane region" description="Helical" evidence="1">
    <location>
        <begin position="58"/>
        <end position="78"/>
    </location>
</feature>
<keyword evidence="1" id="KW-0812">Transmembrane</keyword>
<keyword evidence="3" id="KW-1185">Reference proteome</keyword>
<dbReference type="EMBL" id="CP104562">
    <property type="protein sequence ID" value="UXH80318.1"/>
    <property type="molecule type" value="Genomic_DNA"/>
</dbReference>
<dbReference type="Proteomes" id="UP001064933">
    <property type="component" value="Chromosome"/>
</dbReference>
<reference evidence="2" key="1">
    <citation type="submission" date="2022-10" db="EMBL/GenBank/DDBJ databases">
        <title>Characterization and whole genome sequencing of a new Roseateles species, isolated from fresh water.</title>
        <authorList>
            <person name="Guliayeva D.Y."/>
            <person name="Akhremchuk A.E."/>
            <person name="Sikolenko M.A."/>
            <person name="Valentovich L.N."/>
            <person name="Sidarenka A.V."/>
        </authorList>
    </citation>
    <scope>NUCLEOTIDE SEQUENCE</scope>
    <source>
        <strain evidence="2">BIM B-1768</strain>
    </source>
</reference>
<evidence type="ECO:0000313" key="3">
    <source>
        <dbReference type="Proteomes" id="UP001064933"/>
    </source>
</evidence>
<keyword evidence="1" id="KW-0472">Membrane</keyword>
<name>A0ABY6B7K6_9BURK</name>
<organism evidence="2 3">
    <name type="scientific">Roseateles amylovorans</name>
    <dbReference type="NCBI Taxonomy" id="2978473"/>
    <lineage>
        <taxon>Bacteria</taxon>
        <taxon>Pseudomonadati</taxon>
        <taxon>Pseudomonadota</taxon>
        <taxon>Betaproteobacteria</taxon>
        <taxon>Burkholderiales</taxon>
        <taxon>Sphaerotilaceae</taxon>
        <taxon>Roseateles</taxon>
    </lineage>
</organism>
<proteinExistence type="predicted"/>
<sequence>MLSLHTLHRPQRLQRGWIWLCVVSLLAFQVLGLVHRSLHGGSLPAQLRLAMQAQSLRASVGQGIGIGIGIGLGLELGLRRVPTQALARSADTGTVANGDGAVISSSGRWTPGGADTAGTIASTADVPGPVDTAGARFGHAAGSTDCQLLDQLGQALGPIVQAMAWTALLPDGPVATPQPHSAPLARVWRLPARAPPLA</sequence>
<accession>A0ABY6B7K6</accession>
<evidence type="ECO:0000256" key="1">
    <source>
        <dbReference type="SAM" id="Phobius"/>
    </source>
</evidence>
<keyword evidence="1" id="KW-1133">Transmembrane helix</keyword>